<reference evidence="4 6" key="2">
    <citation type="submission" date="2020-07" db="EMBL/GenBank/DDBJ databases">
        <title>Complete genome sequence analysis of Acidithiobacillus ferrivorans XJFY6S-08 reveals extreme environmental adaptation to alpine acid mine drainage.</title>
        <authorList>
            <person name="Yan L."/>
            <person name="Ni Y."/>
        </authorList>
    </citation>
    <scope>NUCLEOTIDE SEQUENCE [LARGE SCALE GENOMIC DNA]</scope>
    <source>
        <strain evidence="4 6">XJFY6S-08</strain>
    </source>
</reference>
<dbReference type="InterPro" id="IPR024537">
    <property type="entry name" value="DUF3322"/>
</dbReference>
<dbReference type="RefSeq" id="WP_065412862.1">
    <property type="nucleotide sequence ID" value="NZ_CP059488.1"/>
</dbReference>
<sequence length="391" mass="44948">MNWTSAVDVRKQLQRLWERGELLRALTADVTLFPLRLILKSPNSAELTEQFAAVRDWICALTAIPKTRIEWRETQHRVLGAQRLPASLWVDTEEDALTLISKQHDARRFRAIWASTASRHPALLDWLHRKPLQALDYAAVWPQLLAVLDWMADHPRPGIYLRQVDIPGIHSKFIEGHRTVLSELCDALLSAEAIAPEYRGISQFAARYGFLDKAPRIRFRLLDAGITLLPGTFCPDITLDAASFSALDLPVRRVFITENETNFLAFPRVSDAIVIFGAGYGWDALSQAHWLTRCAIHYWGDIDTHGFAILNHLRKYFPQVQTLLMDEETLMTHQDFWGEEDKPTVQDLPHLTESERVLYDILRDNRLRPGLRLEQERIRFSRLQDAIAASF</sequence>
<feature type="domain" description="DUF3322" evidence="2">
    <location>
        <begin position="8"/>
        <end position="185"/>
    </location>
</feature>
<organism evidence="3 5">
    <name type="scientific">Acidithiobacillus ferrivorans</name>
    <dbReference type="NCBI Taxonomy" id="160808"/>
    <lineage>
        <taxon>Bacteria</taxon>
        <taxon>Pseudomonadati</taxon>
        <taxon>Pseudomonadota</taxon>
        <taxon>Acidithiobacillia</taxon>
        <taxon>Acidithiobacillales</taxon>
        <taxon>Acidithiobacillaceae</taxon>
        <taxon>Acidithiobacillus</taxon>
    </lineage>
</organism>
<dbReference type="Proteomes" id="UP000093129">
    <property type="component" value="Unassembled WGS sequence"/>
</dbReference>
<proteinExistence type="predicted"/>
<dbReference type="PIRSF" id="PIRSF028408">
    <property type="entry name" value="UCP028408"/>
    <property type="match status" value="1"/>
</dbReference>
<accession>A0A1B9C0D9</accession>
<dbReference type="Proteomes" id="UP000595420">
    <property type="component" value="Chromosome"/>
</dbReference>
<evidence type="ECO:0000313" key="3">
    <source>
        <dbReference type="EMBL" id="OCB03446.1"/>
    </source>
</evidence>
<feature type="domain" description="Wadjet protein JetD C-terminal" evidence="1">
    <location>
        <begin position="209"/>
        <end position="385"/>
    </location>
</feature>
<protein>
    <recommendedName>
        <fullName evidence="7">Wadjet protein JetD C-terminal domain-containing protein</fullName>
    </recommendedName>
</protein>
<evidence type="ECO:0000259" key="2">
    <source>
        <dbReference type="Pfam" id="PF11795"/>
    </source>
</evidence>
<dbReference type="AlphaFoldDB" id="A0A1B9C0D9"/>
<evidence type="ECO:0000259" key="1">
    <source>
        <dbReference type="Pfam" id="PF09983"/>
    </source>
</evidence>
<dbReference type="InterPro" id="IPR014544">
    <property type="entry name" value="UCP028408"/>
</dbReference>
<evidence type="ECO:0000313" key="6">
    <source>
        <dbReference type="Proteomes" id="UP000595420"/>
    </source>
</evidence>
<evidence type="ECO:0000313" key="4">
    <source>
        <dbReference type="EMBL" id="QQD71755.1"/>
    </source>
</evidence>
<evidence type="ECO:0000313" key="5">
    <source>
        <dbReference type="Proteomes" id="UP000093129"/>
    </source>
</evidence>
<reference evidence="3 5" key="1">
    <citation type="submission" date="2016-07" db="EMBL/GenBank/DDBJ databases">
        <title>Draft genome of a psychrotolerant acidophile Acidithiobacillus ferrivorans strain YL15.</title>
        <authorList>
            <person name="Peng T."/>
            <person name="Ma L."/>
            <person name="Nan M."/>
            <person name="An N."/>
            <person name="Wang M."/>
            <person name="Qiu G."/>
            <person name="Zeng W."/>
        </authorList>
    </citation>
    <scope>NUCLEOTIDE SEQUENCE [LARGE SCALE GENOMIC DNA]</scope>
    <source>
        <strain evidence="3 5">YL15</strain>
    </source>
</reference>
<dbReference type="EMBL" id="MASQ01000066">
    <property type="protein sequence ID" value="OCB03446.1"/>
    <property type="molecule type" value="Genomic_DNA"/>
</dbReference>
<dbReference type="Pfam" id="PF11795">
    <property type="entry name" value="DUF3322"/>
    <property type="match status" value="1"/>
</dbReference>
<name>A0A1B9C0D9_9PROT</name>
<dbReference type="Pfam" id="PF09983">
    <property type="entry name" value="JetD_C"/>
    <property type="match status" value="1"/>
</dbReference>
<dbReference type="EMBL" id="CP059488">
    <property type="protein sequence ID" value="QQD71755.1"/>
    <property type="molecule type" value="Genomic_DNA"/>
</dbReference>
<gene>
    <name evidence="3" type="ORF">BBC27_07975</name>
    <name evidence="4" type="ORF">H2515_09865</name>
</gene>
<dbReference type="InterPro" id="IPR024534">
    <property type="entry name" value="JetD_C"/>
</dbReference>
<evidence type="ECO:0008006" key="7">
    <source>
        <dbReference type="Google" id="ProtNLM"/>
    </source>
</evidence>